<reference evidence="2" key="1">
    <citation type="submission" date="2016-06" db="UniProtKB">
        <authorList>
            <consortium name="WormBaseParasite"/>
        </authorList>
    </citation>
    <scope>IDENTIFICATION</scope>
</reference>
<keyword evidence="1" id="KW-0812">Transmembrane</keyword>
<feature type="transmembrane region" description="Helical" evidence="1">
    <location>
        <begin position="33"/>
        <end position="52"/>
    </location>
</feature>
<name>A0A183ES54_9BILA</name>
<keyword evidence="1" id="KW-1133">Transmembrane helix</keyword>
<protein>
    <submittedName>
        <fullName evidence="2">HCO3_cotransp domain-containing protein</fullName>
    </submittedName>
</protein>
<accession>A0A183ES54</accession>
<organism evidence="2">
    <name type="scientific">Gongylonema pulchrum</name>
    <dbReference type="NCBI Taxonomy" id="637853"/>
    <lineage>
        <taxon>Eukaryota</taxon>
        <taxon>Metazoa</taxon>
        <taxon>Ecdysozoa</taxon>
        <taxon>Nematoda</taxon>
        <taxon>Chromadorea</taxon>
        <taxon>Rhabditida</taxon>
        <taxon>Spirurina</taxon>
        <taxon>Spiruromorpha</taxon>
        <taxon>Spiruroidea</taxon>
        <taxon>Gongylonematidae</taxon>
        <taxon>Gongylonema</taxon>
    </lineage>
</organism>
<sequence length="53" mass="6104">LQCRFKPDVYMLSILLTFGTFTLTYGLNMFRRTPYFGSTGLLIVLYSINAFAQ</sequence>
<evidence type="ECO:0000313" key="2">
    <source>
        <dbReference type="WBParaSite" id="GPUH_0002382501-mRNA-1"/>
    </source>
</evidence>
<evidence type="ECO:0000256" key="1">
    <source>
        <dbReference type="SAM" id="Phobius"/>
    </source>
</evidence>
<dbReference type="WBParaSite" id="GPUH_0002382501-mRNA-1">
    <property type="protein sequence ID" value="GPUH_0002382501-mRNA-1"/>
    <property type="gene ID" value="GPUH_0002382501"/>
</dbReference>
<dbReference type="AlphaFoldDB" id="A0A183ES54"/>
<proteinExistence type="predicted"/>
<feature type="transmembrane region" description="Helical" evidence="1">
    <location>
        <begin position="9"/>
        <end position="27"/>
    </location>
</feature>
<keyword evidence="1" id="KW-0472">Membrane</keyword>